<evidence type="ECO:0000313" key="4">
    <source>
        <dbReference type="Proteomes" id="UP001341840"/>
    </source>
</evidence>
<name>A0ABU6X1S6_9FABA</name>
<proteinExistence type="predicted"/>
<dbReference type="InterPro" id="IPR002156">
    <property type="entry name" value="RNaseH_domain"/>
</dbReference>
<feature type="transmembrane region" description="Helical" evidence="1">
    <location>
        <begin position="38"/>
        <end position="62"/>
    </location>
</feature>
<protein>
    <recommendedName>
        <fullName evidence="2">RNase H type-1 domain-containing protein</fullName>
    </recommendedName>
</protein>
<accession>A0ABU6X1S6</accession>
<sequence>MSTGFGFGGCVFLKRLNFFFGLGLIMVSLRSISSLDVAFLLLALASIALYMLKILITVFVSVPKCFLFLERLGIGMTDVDLSLDMLSWVLKNIKQHESLFLAVIWWIWCDRNNDVSSSSLNLVSPSLVYDWIPPPSSVAKSQSSMNGDLLHLLDKIHDVLRWNWSVSVHLIQRTANRIADLLARRAASMKLRYSEWLQPCNFLVSIFPERIPSS</sequence>
<dbReference type="Proteomes" id="UP001341840">
    <property type="component" value="Unassembled WGS sequence"/>
</dbReference>
<keyword evidence="4" id="KW-1185">Reference proteome</keyword>
<evidence type="ECO:0000259" key="2">
    <source>
        <dbReference type="Pfam" id="PF13456"/>
    </source>
</evidence>
<keyword evidence="1" id="KW-0472">Membrane</keyword>
<keyword evidence="1" id="KW-1133">Transmembrane helix</keyword>
<gene>
    <name evidence="3" type="ORF">PIB30_006931</name>
</gene>
<feature type="domain" description="RNase H type-1" evidence="2">
    <location>
        <begin position="140"/>
        <end position="186"/>
    </location>
</feature>
<comment type="caution">
    <text evidence="3">The sequence shown here is derived from an EMBL/GenBank/DDBJ whole genome shotgun (WGS) entry which is preliminary data.</text>
</comment>
<evidence type="ECO:0000313" key="3">
    <source>
        <dbReference type="EMBL" id="MED6192105.1"/>
    </source>
</evidence>
<dbReference type="EMBL" id="JASCZI010211463">
    <property type="protein sequence ID" value="MED6192105.1"/>
    <property type="molecule type" value="Genomic_DNA"/>
</dbReference>
<organism evidence="3 4">
    <name type="scientific">Stylosanthes scabra</name>
    <dbReference type="NCBI Taxonomy" id="79078"/>
    <lineage>
        <taxon>Eukaryota</taxon>
        <taxon>Viridiplantae</taxon>
        <taxon>Streptophyta</taxon>
        <taxon>Embryophyta</taxon>
        <taxon>Tracheophyta</taxon>
        <taxon>Spermatophyta</taxon>
        <taxon>Magnoliopsida</taxon>
        <taxon>eudicotyledons</taxon>
        <taxon>Gunneridae</taxon>
        <taxon>Pentapetalae</taxon>
        <taxon>rosids</taxon>
        <taxon>fabids</taxon>
        <taxon>Fabales</taxon>
        <taxon>Fabaceae</taxon>
        <taxon>Papilionoideae</taxon>
        <taxon>50 kb inversion clade</taxon>
        <taxon>dalbergioids sensu lato</taxon>
        <taxon>Dalbergieae</taxon>
        <taxon>Pterocarpus clade</taxon>
        <taxon>Stylosanthes</taxon>
    </lineage>
</organism>
<reference evidence="3 4" key="1">
    <citation type="journal article" date="2023" name="Plants (Basel)">
        <title>Bridging the Gap: Combining Genomics and Transcriptomics Approaches to Understand Stylosanthes scabra, an Orphan Legume from the Brazilian Caatinga.</title>
        <authorList>
            <person name="Ferreira-Neto J.R.C."/>
            <person name="da Silva M.D."/>
            <person name="Binneck E."/>
            <person name="de Melo N.F."/>
            <person name="da Silva R.H."/>
            <person name="de Melo A.L.T.M."/>
            <person name="Pandolfi V."/>
            <person name="Bustamante F.O."/>
            <person name="Brasileiro-Vidal A.C."/>
            <person name="Benko-Iseppon A.M."/>
        </authorList>
    </citation>
    <scope>NUCLEOTIDE SEQUENCE [LARGE SCALE GENOMIC DNA]</scope>
    <source>
        <tissue evidence="3">Leaves</tissue>
    </source>
</reference>
<dbReference type="Pfam" id="PF13456">
    <property type="entry name" value="RVT_3"/>
    <property type="match status" value="1"/>
</dbReference>
<evidence type="ECO:0000256" key="1">
    <source>
        <dbReference type="SAM" id="Phobius"/>
    </source>
</evidence>
<feature type="transmembrane region" description="Helical" evidence="1">
    <location>
        <begin position="12"/>
        <end position="32"/>
    </location>
</feature>
<keyword evidence="1" id="KW-0812">Transmembrane</keyword>